<dbReference type="Proteomes" id="UP001140513">
    <property type="component" value="Unassembled WGS sequence"/>
</dbReference>
<evidence type="ECO:0000313" key="6">
    <source>
        <dbReference type="Proteomes" id="UP001140513"/>
    </source>
</evidence>
<dbReference type="OrthoDB" id="5399138at2759"/>
<keyword evidence="1 2" id="KW-0371">Homeobox</keyword>
<dbReference type="InterPro" id="IPR001356">
    <property type="entry name" value="HD"/>
</dbReference>
<evidence type="ECO:0000256" key="3">
    <source>
        <dbReference type="SAM" id="MobiDB-lite"/>
    </source>
</evidence>
<dbReference type="GeneID" id="80913972"/>
<dbReference type="AlphaFoldDB" id="A0A9W8XBS9"/>
<organism evidence="5 6">
    <name type="scientific">Didymosphaeria variabile</name>
    <dbReference type="NCBI Taxonomy" id="1932322"/>
    <lineage>
        <taxon>Eukaryota</taxon>
        <taxon>Fungi</taxon>
        <taxon>Dikarya</taxon>
        <taxon>Ascomycota</taxon>
        <taxon>Pezizomycotina</taxon>
        <taxon>Dothideomycetes</taxon>
        <taxon>Pleosporomycetidae</taxon>
        <taxon>Pleosporales</taxon>
        <taxon>Massarineae</taxon>
        <taxon>Didymosphaeriaceae</taxon>
        <taxon>Didymosphaeria</taxon>
    </lineage>
</organism>
<dbReference type="Pfam" id="PF00046">
    <property type="entry name" value="Homeodomain"/>
    <property type="match status" value="1"/>
</dbReference>
<dbReference type="CDD" id="cd00086">
    <property type="entry name" value="homeodomain"/>
    <property type="match status" value="1"/>
</dbReference>
<evidence type="ECO:0000259" key="4">
    <source>
        <dbReference type="PROSITE" id="PS50071"/>
    </source>
</evidence>
<feature type="compositionally biased region" description="Low complexity" evidence="3">
    <location>
        <begin position="263"/>
        <end position="279"/>
    </location>
</feature>
<feature type="region of interest" description="Disordered" evidence="3">
    <location>
        <begin position="197"/>
        <end position="279"/>
    </location>
</feature>
<comment type="subcellular location">
    <subcellularLocation>
        <location evidence="1 2">Nucleus</location>
    </subcellularLocation>
</comment>
<dbReference type="InterPro" id="IPR009057">
    <property type="entry name" value="Homeodomain-like_sf"/>
</dbReference>
<gene>
    <name evidence="5" type="ORF">N0V89_010442</name>
</gene>
<sequence length="279" mass="30650">MEVEEDTWARLELDNVHHAATEQIDWSSFVNLEYDPTRPIAPTAGQLATAEPVPQKISNDLQVSSGDHSAPNTEDVSAFATLDFPTLEEWWAELPNEIQSGDWVSPADTAVFSGNTPHSDSNSSSYAEEYLLKEGEGRTEKKTRRMPPEARRLLTNCFERHREDPYIPKGEVQRLATDTGLSIRQVQIFFANARARKLPGPSTQSKGVDIPAPPDQQGPMERFLSSSPEDEGISEDAVRTAANVMNRPIKPARSRKGRTPSTAAALAKGAKDSASPLIT</sequence>
<dbReference type="PROSITE" id="PS50071">
    <property type="entry name" value="HOMEOBOX_2"/>
    <property type="match status" value="1"/>
</dbReference>
<name>A0A9W8XBS9_9PLEO</name>
<dbReference type="GO" id="GO:0003677">
    <property type="term" value="F:DNA binding"/>
    <property type="evidence" value="ECO:0007669"/>
    <property type="project" value="UniProtKB-UniRule"/>
</dbReference>
<protein>
    <recommendedName>
        <fullName evidence="4">Homeobox domain-containing protein</fullName>
    </recommendedName>
</protein>
<feature type="DNA-binding region" description="Homeobox" evidence="1">
    <location>
        <begin position="139"/>
        <end position="197"/>
    </location>
</feature>
<keyword evidence="6" id="KW-1185">Reference proteome</keyword>
<keyword evidence="1 2" id="KW-0238">DNA-binding</keyword>
<reference evidence="5" key="1">
    <citation type="submission" date="2022-10" db="EMBL/GenBank/DDBJ databases">
        <title>Tapping the CABI collections for fungal endophytes: first genome assemblies for Collariella, Neodidymelliopsis, Ascochyta clinopodiicola, Didymella pomorum, Didymosphaeria variabile, Neocosmospora piperis and Neocucurbitaria cava.</title>
        <authorList>
            <person name="Hill R."/>
        </authorList>
    </citation>
    <scope>NUCLEOTIDE SEQUENCE</scope>
    <source>
        <strain evidence="5">IMI 356815</strain>
    </source>
</reference>
<evidence type="ECO:0000256" key="1">
    <source>
        <dbReference type="PROSITE-ProRule" id="PRU00108"/>
    </source>
</evidence>
<dbReference type="SUPFAM" id="SSF46689">
    <property type="entry name" value="Homeodomain-like"/>
    <property type="match status" value="1"/>
</dbReference>
<dbReference type="EMBL" id="JAPEUX010000008">
    <property type="protein sequence ID" value="KAJ4346513.1"/>
    <property type="molecule type" value="Genomic_DNA"/>
</dbReference>
<dbReference type="Gene3D" id="1.10.10.60">
    <property type="entry name" value="Homeodomain-like"/>
    <property type="match status" value="1"/>
</dbReference>
<dbReference type="RefSeq" id="XP_056066313.1">
    <property type="nucleotide sequence ID" value="XM_056219186.1"/>
</dbReference>
<evidence type="ECO:0000313" key="5">
    <source>
        <dbReference type="EMBL" id="KAJ4346513.1"/>
    </source>
</evidence>
<dbReference type="GO" id="GO:0005634">
    <property type="term" value="C:nucleus"/>
    <property type="evidence" value="ECO:0007669"/>
    <property type="project" value="UniProtKB-SubCell"/>
</dbReference>
<accession>A0A9W8XBS9</accession>
<dbReference type="SMART" id="SM00389">
    <property type="entry name" value="HOX"/>
    <property type="match status" value="1"/>
</dbReference>
<comment type="caution">
    <text evidence="5">The sequence shown here is derived from an EMBL/GenBank/DDBJ whole genome shotgun (WGS) entry which is preliminary data.</text>
</comment>
<feature type="domain" description="Homeobox" evidence="4">
    <location>
        <begin position="137"/>
        <end position="196"/>
    </location>
</feature>
<keyword evidence="1 2" id="KW-0539">Nucleus</keyword>
<evidence type="ECO:0000256" key="2">
    <source>
        <dbReference type="RuleBase" id="RU000682"/>
    </source>
</evidence>
<proteinExistence type="predicted"/>